<sequence length="215" mass="24639">MEEKRKAANRPLLHTQCSSYQHHFDEDGYSGSPSDCRAREECMAHFVRAAELRQHPPSKFEDLLDQYDNCHYILDEAPTPSRMGRQRQRQPMPVSLNLRSRLPCWSTALHKGKGKARAEPKPMVEEIVHPYSSRAVVQYNKAVPVEAPPGDHYAEVLKDDNKWDKYFQRALPGLHIGGGMFVKRLDEGHMVLRRGLWEMKLAGRQGRPQAMPSSP</sequence>
<name>F8NFF2_SERL9</name>
<evidence type="ECO:0000313" key="1">
    <source>
        <dbReference type="EMBL" id="EGO30831.1"/>
    </source>
</evidence>
<reference evidence="1" key="1">
    <citation type="submission" date="2011-04" db="EMBL/GenBank/DDBJ databases">
        <title>Evolution of plant cell wall degrading machinery underlies the functional diversity of forest fungi.</title>
        <authorList>
            <consortium name="US DOE Joint Genome Institute (JGI-PGF)"/>
            <person name="Eastwood D.C."/>
            <person name="Floudas D."/>
            <person name="Binder M."/>
            <person name="Majcherczyk A."/>
            <person name="Schneider P."/>
            <person name="Aerts A."/>
            <person name="Asiegbu F.O."/>
            <person name="Baker S.E."/>
            <person name="Barry K."/>
            <person name="Bendiksby M."/>
            <person name="Blumentritt M."/>
            <person name="Coutinho P.M."/>
            <person name="Cullen D."/>
            <person name="Cullen D."/>
            <person name="Gathman A."/>
            <person name="Goodell B."/>
            <person name="Henrissat B."/>
            <person name="Ihrmark K."/>
            <person name="Kauserud H."/>
            <person name="Kohler A."/>
            <person name="LaButti K."/>
            <person name="Lapidus A."/>
            <person name="Lavin J.L."/>
            <person name="Lee Y.-H."/>
            <person name="Lindquist E."/>
            <person name="Lilly W."/>
            <person name="Lucas S."/>
            <person name="Morin E."/>
            <person name="Murat C."/>
            <person name="Oguiza J.A."/>
            <person name="Park J."/>
            <person name="Pisabarro A.G."/>
            <person name="Riley R."/>
            <person name="Rosling A."/>
            <person name="Salamov A."/>
            <person name="Schmidt O."/>
            <person name="Schmutz J."/>
            <person name="Skrede I."/>
            <person name="Stenlid J."/>
            <person name="Wiebenga A."/>
            <person name="Xie X."/>
            <person name="Kues U."/>
            <person name="Hibbett D.S."/>
            <person name="Hoffmeister D."/>
            <person name="Hogberg N."/>
            <person name="Martin F."/>
            <person name="Grigoriev I.V."/>
            <person name="Watkinson S.C."/>
        </authorList>
    </citation>
    <scope>NUCLEOTIDE SEQUENCE</scope>
    <source>
        <strain evidence="1">S7.9</strain>
    </source>
</reference>
<dbReference type="KEGG" id="sla:SERLADRAFT_404830"/>
<dbReference type="AlphaFoldDB" id="F8NFF2"/>
<accession>F8NFF2</accession>
<dbReference type="HOGENOM" id="CLU_1283957_0_0_1"/>
<proteinExistence type="predicted"/>
<dbReference type="GeneID" id="18812505"/>
<gene>
    <name evidence="1" type="ORF">SERLADRAFT_404830</name>
</gene>
<dbReference type="RefSeq" id="XP_007312715.1">
    <property type="nucleotide sequence ID" value="XM_007312653.1"/>
</dbReference>
<dbReference type="Proteomes" id="UP000008064">
    <property type="component" value="Unassembled WGS sequence"/>
</dbReference>
<organism>
    <name type="scientific">Serpula lacrymans var. lacrymans (strain S7.9)</name>
    <name type="common">Dry rot fungus</name>
    <dbReference type="NCBI Taxonomy" id="578457"/>
    <lineage>
        <taxon>Eukaryota</taxon>
        <taxon>Fungi</taxon>
        <taxon>Dikarya</taxon>
        <taxon>Basidiomycota</taxon>
        <taxon>Agaricomycotina</taxon>
        <taxon>Agaricomycetes</taxon>
        <taxon>Agaricomycetidae</taxon>
        <taxon>Boletales</taxon>
        <taxon>Coniophorineae</taxon>
        <taxon>Serpulaceae</taxon>
        <taxon>Serpula</taxon>
    </lineage>
</organism>
<protein>
    <submittedName>
        <fullName evidence="1">Uncharacterized protein</fullName>
    </submittedName>
</protein>
<dbReference type="EMBL" id="GL945428">
    <property type="protein sequence ID" value="EGO30831.1"/>
    <property type="molecule type" value="Genomic_DNA"/>
</dbReference>